<gene>
    <name evidence="2" type="ORF">BN9_073600</name>
</gene>
<reference evidence="2 3" key="1">
    <citation type="submission" date="2012-05" db="EMBL/GenBank/DDBJ databases">
        <title>Recombination and specialization in a pathogen metapopulation.</title>
        <authorList>
            <person name="Gardiner A."/>
            <person name="Kemen E."/>
            <person name="Schultz-Larsen T."/>
            <person name="MacLean D."/>
            <person name="Van Oosterhout C."/>
            <person name="Jones J.D.G."/>
        </authorList>
    </citation>
    <scope>NUCLEOTIDE SEQUENCE [LARGE SCALE GENOMIC DNA]</scope>
    <source>
        <strain evidence="2 3">Ac Nc2</strain>
    </source>
</reference>
<feature type="region of interest" description="Disordered" evidence="1">
    <location>
        <begin position="1"/>
        <end position="58"/>
    </location>
</feature>
<evidence type="ECO:0000313" key="2">
    <source>
        <dbReference type="EMBL" id="CCI46431.1"/>
    </source>
</evidence>
<feature type="compositionally biased region" description="Pro residues" evidence="1">
    <location>
        <begin position="16"/>
        <end position="26"/>
    </location>
</feature>
<feature type="compositionally biased region" description="Polar residues" evidence="1">
    <location>
        <begin position="37"/>
        <end position="58"/>
    </location>
</feature>
<evidence type="ECO:0000313" key="3">
    <source>
        <dbReference type="Proteomes" id="UP000053237"/>
    </source>
</evidence>
<sequence>MKRRTHDVETSIIAETPPPAPHPRPSIPISLLDKCRSSQPKHNSDGKNTSFNSLTQSFTDVGASRQTYRIERSTGRNSRNVNAFIRIEEPKIRIRALHNRKWRYRSRTASRILPRQKKTFRIINTIKHSANRRAMSHIKRTAEVDIYRHLELVKELLAVPTSFLPFTDDTSALNKTKCEFVQTNGSTSSARPSCESICKSTNRRYPQQTVSRENEAVDYEANEVFELENALRNALTHVASTSLSSPISTPDKRALSKHVEGAQKRADDWIKTSPNSLRTAFVEAMHDFKVFLSSK</sequence>
<organism evidence="2 3">
    <name type="scientific">Albugo candida</name>
    <dbReference type="NCBI Taxonomy" id="65357"/>
    <lineage>
        <taxon>Eukaryota</taxon>
        <taxon>Sar</taxon>
        <taxon>Stramenopiles</taxon>
        <taxon>Oomycota</taxon>
        <taxon>Peronosporomycetes</taxon>
        <taxon>Albuginales</taxon>
        <taxon>Albuginaceae</taxon>
        <taxon>Albugo</taxon>
    </lineage>
</organism>
<protein>
    <submittedName>
        <fullName evidence="2">Uncharacterized protein</fullName>
    </submittedName>
</protein>
<proteinExistence type="predicted"/>
<dbReference type="AlphaFoldDB" id="A0A024GIC0"/>
<accession>A0A024GIC0</accession>
<keyword evidence="3" id="KW-1185">Reference proteome</keyword>
<comment type="caution">
    <text evidence="2">The sequence shown here is derived from an EMBL/GenBank/DDBJ whole genome shotgun (WGS) entry which is preliminary data.</text>
</comment>
<evidence type="ECO:0000256" key="1">
    <source>
        <dbReference type="SAM" id="MobiDB-lite"/>
    </source>
</evidence>
<name>A0A024GIC0_9STRA</name>
<dbReference type="EMBL" id="CAIX01000127">
    <property type="protein sequence ID" value="CCI46431.1"/>
    <property type="molecule type" value="Genomic_DNA"/>
</dbReference>
<dbReference type="Proteomes" id="UP000053237">
    <property type="component" value="Unassembled WGS sequence"/>
</dbReference>
<dbReference type="InParanoid" id="A0A024GIC0"/>